<gene>
    <name evidence="9" type="primary">gsiC</name>
    <name evidence="9" type="ORF">RG540_PA12030</name>
</gene>
<dbReference type="PATRIC" id="fig|1028800.3.peg.5840"/>
<keyword evidence="9" id="KW-0614">Plasmid</keyword>
<dbReference type="SUPFAM" id="SSF161098">
    <property type="entry name" value="MetI-like"/>
    <property type="match status" value="1"/>
</dbReference>
<evidence type="ECO:0000256" key="1">
    <source>
        <dbReference type="ARBA" id="ARBA00004651"/>
    </source>
</evidence>
<comment type="similarity">
    <text evidence="7">Belongs to the binding-protein-dependent transport system permease family.</text>
</comment>
<dbReference type="Gene3D" id="1.10.3720.10">
    <property type="entry name" value="MetI-like"/>
    <property type="match status" value="1"/>
</dbReference>
<proteinExistence type="inferred from homology"/>
<dbReference type="KEGG" id="ngg:RG540_PA12030"/>
<dbReference type="PANTHER" id="PTHR43163">
    <property type="entry name" value="DIPEPTIDE TRANSPORT SYSTEM PERMEASE PROTEIN DPPB-RELATED"/>
    <property type="match status" value="1"/>
</dbReference>
<evidence type="ECO:0000256" key="4">
    <source>
        <dbReference type="ARBA" id="ARBA00022692"/>
    </source>
</evidence>
<dbReference type="InterPro" id="IPR000515">
    <property type="entry name" value="MetI-like"/>
</dbReference>
<comment type="subcellular location">
    <subcellularLocation>
        <location evidence="1 7">Cell membrane</location>
        <topology evidence="1 7">Multi-pass membrane protein</topology>
    </subcellularLocation>
</comment>
<evidence type="ECO:0000256" key="5">
    <source>
        <dbReference type="ARBA" id="ARBA00022989"/>
    </source>
</evidence>
<dbReference type="RefSeq" id="WP_041365533.1">
    <property type="nucleotide sequence ID" value="NZ_HG938354.1"/>
</dbReference>
<dbReference type="EMBL" id="HG938354">
    <property type="protein sequence ID" value="CDN51879.1"/>
    <property type="molecule type" value="Genomic_DNA"/>
</dbReference>
<feature type="transmembrane region" description="Helical" evidence="7">
    <location>
        <begin position="272"/>
        <end position="298"/>
    </location>
</feature>
<dbReference type="GeneID" id="24261131"/>
<feature type="transmembrane region" description="Helical" evidence="7">
    <location>
        <begin position="96"/>
        <end position="118"/>
    </location>
</feature>
<dbReference type="InterPro" id="IPR045621">
    <property type="entry name" value="BPD_transp_1_N"/>
</dbReference>
<sequence>MLRYAVERLIQAIIAIFGVLTIVFVVMHLSGDPTLLLVPQDASAEMIAQLRSQLGFDRPIWVQYLEYLGGLAHFDFGISVVQRVPAFDIVVSRVPYTAMLATGALVVAIGMGIPAGIIMATRRGGWIERLLTAIVVTGQSVPTFLSGIVLIFLFGVTLRWLPTSGSGDFASLIMPSIALGAISMSTFARMTRISIIDELGKDYVRAGRARGLSLGSVVFRHVLRNAAIPVITIAALEIGNLLAGAVIVETVFAWPGIGQLAIQSIQSRDFLVVQVIVLLISFVYVLTSVIADFVYALVDPRIHLVR</sequence>
<evidence type="ECO:0000256" key="2">
    <source>
        <dbReference type="ARBA" id="ARBA00022448"/>
    </source>
</evidence>
<reference evidence="10" key="1">
    <citation type="journal article" date="2014" name="BMC Genomics">
        <title>Genome sequencing of two Neorhizobium galegae strains reveals a noeT gene responsible for the unusual acetylation of the nodulation factors.</title>
        <authorList>
            <person name="Osterman J."/>
            <person name="Marsh J."/>
            <person name="Laine P.K."/>
            <person name="Zeng Z."/>
            <person name="Alatalo E."/>
            <person name="Sullivan J.T."/>
            <person name="Young J.P."/>
            <person name="Thomas-Oates J."/>
            <person name="Paulin L."/>
            <person name="Lindstrom K."/>
        </authorList>
    </citation>
    <scope>NUCLEOTIDE SEQUENCE [LARGE SCALE GENOMIC DNA]</scope>
    <source>
        <strain evidence="10">HAMBI 540</strain>
    </source>
</reference>
<name>A0A068T1G2_NEOGA</name>
<feature type="transmembrane region" description="Helical" evidence="7">
    <location>
        <begin position="130"/>
        <end position="157"/>
    </location>
</feature>
<dbReference type="InterPro" id="IPR035906">
    <property type="entry name" value="MetI-like_sf"/>
</dbReference>
<feature type="transmembrane region" description="Helical" evidence="7">
    <location>
        <begin position="226"/>
        <end position="252"/>
    </location>
</feature>
<keyword evidence="3" id="KW-1003">Cell membrane</keyword>
<keyword evidence="4 7" id="KW-0812">Transmembrane</keyword>
<evidence type="ECO:0000256" key="3">
    <source>
        <dbReference type="ARBA" id="ARBA00022475"/>
    </source>
</evidence>
<dbReference type="Pfam" id="PF19300">
    <property type="entry name" value="BPD_transp_1_N"/>
    <property type="match status" value="1"/>
</dbReference>
<dbReference type="OrthoDB" id="9807402at2"/>
<accession>A0A068T1G2</accession>
<dbReference type="Proteomes" id="UP000028181">
    <property type="component" value="Plasmid pHAMBI540a"/>
</dbReference>
<feature type="domain" description="ABC transmembrane type-1" evidence="8">
    <location>
        <begin position="94"/>
        <end position="295"/>
    </location>
</feature>
<dbReference type="CDD" id="cd06261">
    <property type="entry name" value="TM_PBP2"/>
    <property type="match status" value="1"/>
</dbReference>
<dbReference type="GO" id="GO:0055085">
    <property type="term" value="P:transmembrane transport"/>
    <property type="evidence" value="ECO:0007669"/>
    <property type="project" value="InterPro"/>
</dbReference>
<dbReference type="PANTHER" id="PTHR43163:SF6">
    <property type="entry name" value="DIPEPTIDE TRANSPORT SYSTEM PERMEASE PROTEIN DPPB-RELATED"/>
    <property type="match status" value="1"/>
</dbReference>
<geneLocation type="plasmid" evidence="10">
    <name>II</name>
</geneLocation>
<dbReference type="PROSITE" id="PS50928">
    <property type="entry name" value="ABC_TM1"/>
    <property type="match status" value="1"/>
</dbReference>
<organism evidence="9 10">
    <name type="scientific">Neorhizobium galegae bv. orientalis str. HAMBI 540</name>
    <dbReference type="NCBI Taxonomy" id="1028800"/>
    <lineage>
        <taxon>Bacteria</taxon>
        <taxon>Pseudomonadati</taxon>
        <taxon>Pseudomonadota</taxon>
        <taxon>Alphaproteobacteria</taxon>
        <taxon>Hyphomicrobiales</taxon>
        <taxon>Rhizobiaceae</taxon>
        <taxon>Rhizobium/Agrobacterium group</taxon>
        <taxon>Neorhizobium</taxon>
    </lineage>
</organism>
<protein>
    <submittedName>
        <fullName evidence="9">Glutathione ABC transporter, permease protein GsiC</fullName>
    </submittedName>
</protein>
<evidence type="ECO:0000256" key="6">
    <source>
        <dbReference type="ARBA" id="ARBA00023136"/>
    </source>
</evidence>
<keyword evidence="6 7" id="KW-0472">Membrane</keyword>
<evidence type="ECO:0000313" key="9">
    <source>
        <dbReference type="EMBL" id="CDN51879.1"/>
    </source>
</evidence>
<keyword evidence="2 7" id="KW-0813">Transport</keyword>
<evidence type="ECO:0000313" key="10">
    <source>
        <dbReference type="Proteomes" id="UP000028181"/>
    </source>
</evidence>
<feature type="transmembrane region" description="Helical" evidence="7">
    <location>
        <begin position="12"/>
        <end position="31"/>
    </location>
</feature>
<dbReference type="eggNOG" id="COG0601">
    <property type="taxonomic scope" value="Bacteria"/>
</dbReference>
<feature type="transmembrane region" description="Helical" evidence="7">
    <location>
        <begin position="169"/>
        <end position="188"/>
    </location>
</feature>
<evidence type="ECO:0000259" key="8">
    <source>
        <dbReference type="PROSITE" id="PS50928"/>
    </source>
</evidence>
<evidence type="ECO:0000256" key="7">
    <source>
        <dbReference type="RuleBase" id="RU363032"/>
    </source>
</evidence>
<dbReference type="GO" id="GO:0005886">
    <property type="term" value="C:plasma membrane"/>
    <property type="evidence" value="ECO:0007669"/>
    <property type="project" value="UniProtKB-SubCell"/>
</dbReference>
<keyword evidence="10" id="KW-1185">Reference proteome</keyword>
<dbReference type="AlphaFoldDB" id="A0A068T1G2"/>
<dbReference type="Pfam" id="PF00528">
    <property type="entry name" value="BPD_transp_1"/>
    <property type="match status" value="1"/>
</dbReference>
<keyword evidence="5 7" id="KW-1133">Transmembrane helix</keyword>
<dbReference type="HOGENOM" id="CLU_036879_0_0_5"/>